<dbReference type="Proteomes" id="UP000280834">
    <property type="component" value="Unassembled WGS sequence"/>
</dbReference>
<protein>
    <recommendedName>
        <fullName evidence="6">EGF-like domain-containing protein</fullName>
    </recommendedName>
</protein>
<dbReference type="InterPro" id="IPR009030">
    <property type="entry name" value="Growth_fac_rcpt_cys_sf"/>
</dbReference>
<reference evidence="7 8" key="1">
    <citation type="submission" date="2018-11" db="EMBL/GenBank/DDBJ databases">
        <authorList>
            <consortium name="Pathogen Informatics"/>
        </authorList>
    </citation>
    <scope>NUCLEOTIDE SEQUENCE [LARGE SCALE GENOMIC DNA]</scope>
</reference>
<evidence type="ECO:0000256" key="1">
    <source>
        <dbReference type="ARBA" id="ARBA00022536"/>
    </source>
</evidence>
<keyword evidence="8" id="KW-1185">Reference proteome</keyword>
<evidence type="ECO:0000256" key="4">
    <source>
        <dbReference type="ARBA" id="ARBA00023157"/>
    </source>
</evidence>
<accession>A0A3P7T2Q5</accession>
<dbReference type="PROSITE" id="PS00010">
    <property type="entry name" value="ASX_HYDROXYL"/>
    <property type="match status" value="1"/>
</dbReference>
<dbReference type="Pfam" id="PF12661">
    <property type="entry name" value="hEGF"/>
    <property type="match status" value="1"/>
</dbReference>
<keyword evidence="3" id="KW-0677">Repeat</keyword>
<dbReference type="Gene3D" id="2.10.25.10">
    <property type="entry name" value="Laminin"/>
    <property type="match status" value="2"/>
</dbReference>
<dbReference type="InterPro" id="IPR000152">
    <property type="entry name" value="EGF-type_Asp/Asn_hydroxyl_site"/>
</dbReference>
<evidence type="ECO:0000256" key="5">
    <source>
        <dbReference type="PROSITE-ProRule" id="PRU00076"/>
    </source>
</evidence>
<keyword evidence="1 5" id="KW-0245">EGF-like domain</keyword>
<evidence type="ECO:0000259" key="6">
    <source>
        <dbReference type="PROSITE" id="PS50026"/>
    </source>
</evidence>
<dbReference type="SMART" id="SM00181">
    <property type="entry name" value="EGF"/>
    <property type="match status" value="2"/>
</dbReference>
<evidence type="ECO:0000313" key="7">
    <source>
        <dbReference type="EMBL" id="VDO15880.1"/>
    </source>
</evidence>
<dbReference type="PANTHER" id="PTHR24050:SF28">
    <property type="entry name" value="UROMODULIN-LIKE"/>
    <property type="match status" value="1"/>
</dbReference>
<dbReference type="FunFam" id="2.10.25.10:FF:000291">
    <property type="entry name" value="Transmembrane matrix receptor MUP-4"/>
    <property type="match status" value="1"/>
</dbReference>
<dbReference type="PANTHER" id="PTHR24050">
    <property type="entry name" value="PA14 DOMAIN-CONTAINING PROTEIN"/>
    <property type="match status" value="1"/>
</dbReference>
<dbReference type="InterPro" id="IPR052235">
    <property type="entry name" value="Nephronectin_domain"/>
</dbReference>
<evidence type="ECO:0000256" key="2">
    <source>
        <dbReference type="ARBA" id="ARBA00022729"/>
    </source>
</evidence>
<keyword evidence="4" id="KW-1015">Disulfide bond</keyword>
<dbReference type="EMBL" id="UZAG01003774">
    <property type="protein sequence ID" value="VDO15880.1"/>
    <property type="molecule type" value="Genomic_DNA"/>
</dbReference>
<dbReference type="InterPro" id="IPR000742">
    <property type="entry name" value="EGF"/>
</dbReference>
<gene>
    <name evidence="7" type="ORF">BTMF_LOCUS3980</name>
</gene>
<dbReference type="PROSITE" id="PS50026">
    <property type="entry name" value="EGF_3"/>
    <property type="match status" value="1"/>
</dbReference>
<dbReference type="CDD" id="cd00054">
    <property type="entry name" value="EGF_CA"/>
    <property type="match status" value="1"/>
</dbReference>
<dbReference type="GO" id="GO:0005509">
    <property type="term" value="F:calcium ion binding"/>
    <property type="evidence" value="ECO:0007669"/>
    <property type="project" value="InterPro"/>
</dbReference>
<name>A0A3P7T2Q5_9BILA</name>
<dbReference type="SUPFAM" id="SSF57184">
    <property type="entry name" value="Growth factor receptor domain"/>
    <property type="match status" value="1"/>
</dbReference>
<dbReference type="InterPro" id="IPR001881">
    <property type="entry name" value="EGF-like_Ca-bd_dom"/>
</dbReference>
<proteinExistence type="predicted"/>
<dbReference type="SMART" id="SM00179">
    <property type="entry name" value="EGF_CA"/>
    <property type="match status" value="1"/>
</dbReference>
<organism evidence="7 8">
    <name type="scientific">Brugia timori</name>
    <dbReference type="NCBI Taxonomy" id="42155"/>
    <lineage>
        <taxon>Eukaryota</taxon>
        <taxon>Metazoa</taxon>
        <taxon>Ecdysozoa</taxon>
        <taxon>Nematoda</taxon>
        <taxon>Chromadorea</taxon>
        <taxon>Rhabditida</taxon>
        <taxon>Spirurina</taxon>
        <taxon>Spiruromorpha</taxon>
        <taxon>Filarioidea</taxon>
        <taxon>Onchocercidae</taxon>
        <taxon>Brugia</taxon>
    </lineage>
</organism>
<sequence length="130" mass="14217">MDGYNCQCKPGWTDNSPNRENAPGRSCKKANICASIQCAKEAECRETELGPICECFSGYVDISRQHGMAAGHVCRKVVNECATGKHDCSSSATCIDTADLFTCRCRDGFRDESPDVVNRPGRVCVRGLKF</sequence>
<dbReference type="InterPro" id="IPR013032">
    <property type="entry name" value="EGF-like_CS"/>
</dbReference>
<dbReference type="InterPro" id="IPR049883">
    <property type="entry name" value="NOTCH1_EGF-like"/>
</dbReference>
<dbReference type="SUPFAM" id="SSF57196">
    <property type="entry name" value="EGF/Laminin"/>
    <property type="match status" value="1"/>
</dbReference>
<dbReference type="AlphaFoldDB" id="A0A3P7T2Q5"/>
<comment type="caution">
    <text evidence="5">Lacks conserved residue(s) required for the propagation of feature annotation.</text>
</comment>
<dbReference type="Pfam" id="PF07645">
    <property type="entry name" value="EGF_CA"/>
    <property type="match status" value="1"/>
</dbReference>
<feature type="domain" description="EGF-like" evidence="6">
    <location>
        <begin position="77"/>
        <end position="115"/>
    </location>
</feature>
<keyword evidence="2" id="KW-0732">Signal</keyword>
<evidence type="ECO:0000313" key="8">
    <source>
        <dbReference type="Proteomes" id="UP000280834"/>
    </source>
</evidence>
<evidence type="ECO:0000256" key="3">
    <source>
        <dbReference type="ARBA" id="ARBA00022737"/>
    </source>
</evidence>